<comment type="caution">
    <text evidence="1">The sequence shown here is derived from an EMBL/GenBank/DDBJ whole genome shotgun (WGS) entry which is preliminary data.</text>
</comment>
<dbReference type="RefSeq" id="WP_085393646.1">
    <property type="nucleotide sequence ID" value="NZ_LNKD01000009.1"/>
</dbReference>
<dbReference type="EMBL" id="LNKD01000009">
    <property type="protein sequence ID" value="OSG84554.1"/>
    <property type="molecule type" value="Genomic_DNA"/>
</dbReference>
<protein>
    <submittedName>
        <fullName evidence="1">Uncharacterized protein</fullName>
    </submittedName>
</protein>
<proteinExistence type="predicted"/>
<accession>A0A1X2YQW2</accession>
<dbReference type="Proteomes" id="UP000193377">
    <property type="component" value="Unassembled WGS sequence"/>
</dbReference>
<evidence type="ECO:0000313" key="2">
    <source>
        <dbReference type="Proteomes" id="UP000193377"/>
    </source>
</evidence>
<organism evidence="1 2">
    <name type="scientific">Bifidobacterium adolescentis</name>
    <dbReference type="NCBI Taxonomy" id="1680"/>
    <lineage>
        <taxon>Bacteria</taxon>
        <taxon>Bacillati</taxon>
        <taxon>Actinomycetota</taxon>
        <taxon>Actinomycetes</taxon>
        <taxon>Bifidobacteriales</taxon>
        <taxon>Bifidobacteriaceae</taxon>
        <taxon>Bifidobacterium</taxon>
    </lineage>
</organism>
<dbReference type="AlphaFoldDB" id="A0A1X2YQW2"/>
<gene>
    <name evidence="1" type="ORF">B0487_2218</name>
</gene>
<sequence length="77" mass="9136">MLPTEGLQARYRRLTDSDAEQSEWDSFCDDLRDEAADMDMEYLAAWFIDLNKSVTVSHVLWQRDGKRYLDSECEYAY</sequence>
<reference evidence="1 2" key="1">
    <citation type="journal article" date="2016" name="Sci. Rep.">
        <title>Evaluation of genetic diversity among strains of the human gut commensal Bifidobacterium adolescentis.</title>
        <authorList>
            <person name="Duranti S."/>
            <person name="Milani C."/>
            <person name="Lugli G.A."/>
            <person name="Mancabelli L."/>
            <person name="Turroni F."/>
            <person name="Ferrario C."/>
            <person name="Mangifesta M."/>
            <person name="Viappiani A."/>
            <person name="Sanchez B."/>
            <person name="Margolles A."/>
            <person name="van Sinderen D."/>
            <person name="Ventura M."/>
        </authorList>
    </citation>
    <scope>NUCLEOTIDE SEQUENCE [LARGE SCALE GENOMIC DNA]</scope>
    <source>
        <strain evidence="1 2">487B</strain>
    </source>
</reference>
<evidence type="ECO:0000313" key="1">
    <source>
        <dbReference type="EMBL" id="OSG84554.1"/>
    </source>
</evidence>
<name>A0A1X2YQW2_BIFAD</name>